<evidence type="ECO:0000313" key="3">
    <source>
        <dbReference type="Proteomes" id="UP001179280"/>
    </source>
</evidence>
<feature type="transmembrane region" description="Helical" evidence="1">
    <location>
        <begin position="82"/>
        <end position="109"/>
    </location>
</feature>
<name>A0ABS2SWV7_9BACI</name>
<organism evidence="2 3">
    <name type="scientific">Shouchella xiaoxiensis</name>
    <dbReference type="NCBI Taxonomy" id="766895"/>
    <lineage>
        <taxon>Bacteria</taxon>
        <taxon>Bacillati</taxon>
        <taxon>Bacillota</taxon>
        <taxon>Bacilli</taxon>
        <taxon>Bacillales</taxon>
        <taxon>Bacillaceae</taxon>
        <taxon>Shouchella</taxon>
    </lineage>
</organism>
<keyword evidence="3" id="KW-1185">Reference proteome</keyword>
<dbReference type="Proteomes" id="UP001179280">
    <property type="component" value="Unassembled WGS sequence"/>
</dbReference>
<dbReference type="EMBL" id="JAFBCV010000011">
    <property type="protein sequence ID" value="MBM7839983.1"/>
    <property type="molecule type" value="Genomic_DNA"/>
</dbReference>
<reference evidence="2" key="1">
    <citation type="submission" date="2021-01" db="EMBL/GenBank/DDBJ databases">
        <title>Genomic Encyclopedia of Type Strains, Phase IV (KMG-IV): sequencing the most valuable type-strain genomes for metagenomic binning, comparative biology and taxonomic classification.</title>
        <authorList>
            <person name="Goeker M."/>
        </authorList>
    </citation>
    <scope>NUCLEOTIDE SEQUENCE</scope>
    <source>
        <strain evidence="2">DSM 21943</strain>
    </source>
</reference>
<evidence type="ECO:0000256" key="1">
    <source>
        <dbReference type="SAM" id="Phobius"/>
    </source>
</evidence>
<accession>A0ABS2SWV7</accession>
<protein>
    <submittedName>
        <fullName evidence="2">Uncharacterized protein</fullName>
    </submittedName>
</protein>
<keyword evidence="1" id="KW-0472">Membrane</keyword>
<comment type="caution">
    <text evidence="2">The sequence shown here is derived from an EMBL/GenBank/DDBJ whole genome shotgun (WGS) entry which is preliminary data.</text>
</comment>
<feature type="transmembrane region" description="Helical" evidence="1">
    <location>
        <begin position="50"/>
        <end position="70"/>
    </location>
</feature>
<keyword evidence="1" id="KW-1133">Transmembrane helix</keyword>
<gene>
    <name evidence="2" type="ORF">JOC54_003263</name>
</gene>
<sequence>MTENHLLAHIQAVKPLVATLNRTDTECNQLENKMKGLEHGRLRSLYHYNYLNSLFALVIVVYFFVFHLIFGDMLVSTYHTLLFFDSFVLTFFLVFCLFLAVPLSLYFLLIYGINTLIKKTSTHQSKLQHVRSALAEATSYRKATKQELHELTDIPAYYLKPYSIEKFETYFKHQRADSLKEAINLFETEKSFLLHQYTLFRFHGEKRLYQSYEQAVRFEKQTL</sequence>
<dbReference type="RefSeq" id="WP_054794606.1">
    <property type="nucleotide sequence ID" value="NZ_JAFBCV010000011.1"/>
</dbReference>
<evidence type="ECO:0000313" key="2">
    <source>
        <dbReference type="EMBL" id="MBM7839983.1"/>
    </source>
</evidence>
<proteinExistence type="predicted"/>
<keyword evidence="1" id="KW-0812">Transmembrane</keyword>